<evidence type="ECO:0000256" key="1">
    <source>
        <dbReference type="SAM" id="MobiDB-lite"/>
    </source>
</evidence>
<dbReference type="HOGENOM" id="CLU_2734663_0_0_4"/>
<dbReference type="AlphaFoldDB" id="C4GHY8"/>
<dbReference type="EMBL" id="ACJW02000002">
    <property type="protein sequence ID" value="EEP68576.1"/>
    <property type="molecule type" value="Genomic_DNA"/>
</dbReference>
<sequence>MNTAYPKANKRRKGSLKTDECRSGCPSRFPRPIHNGWHTARHTFQAARNQSGSLKNGCTVNLSYIKAKRVI</sequence>
<protein>
    <submittedName>
        <fullName evidence="2">Uncharacterized protein</fullName>
    </submittedName>
</protein>
<evidence type="ECO:0000313" key="2">
    <source>
        <dbReference type="EMBL" id="EEP68576.1"/>
    </source>
</evidence>
<feature type="region of interest" description="Disordered" evidence="1">
    <location>
        <begin position="1"/>
        <end position="23"/>
    </location>
</feature>
<reference evidence="2" key="1">
    <citation type="submission" date="2009-04" db="EMBL/GenBank/DDBJ databases">
        <authorList>
            <person name="Weinstock G."/>
            <person name="Sodergren E."/>
            <person name="Clifton S."/>
            <person name="Fulton L."/>
            <person name="Fulton B."/>
            <person name="Courtney L."/>
            <person name="Fronick C."/>
            <person name="Harrison M."/>
            <person name="Strong C."/>
            <person name="Farmer C."/>
            <person name="Delahaunty K."/>
            <person name="Markovic C."/>
            <person name="Hall O."/>
            <person name="Minx P."/>
            <person name="Tomlinson C."/>
            <person name="Mitreva M."/>
            <person name="Nelson J."/>
            <person name="Hou S."/>
            <person name="Wollam A."/>
            <person name="Pepin K.H."/>
            <person name="Johnson M."/>
            <person name="Bhonagiri V."/>
            <person name="Nash W.E."/>
            <person name="Warren W."/>
            <person name="Chinwalla A."/>
            <person name="Mardis E.R."/>
            <person name="Wilson R.K."/>
        </authorList>
    </citation>
    <scope>NUCLEOTIDE SEQUENCE [LARGE SCALE GENOMIC DNA]</scope>
    <source>
        <strain evidence="2">ATCC 51147</strain>
    </source>
</reference>
<proteinExistence type="predicted"/>
<accession>C4GHY8</accession>
<evidence type="ECO:0000313" key="3">
    <source>
        <dbReference type="Proteomes" id="UP000003009"/>
    </source>
</evidence>
<comment type="caution">
    <text evidence="2">The sequence shown here is derived from an EMBL/GenBank/DDBJ whole genome shotgun (WGS) entry which is preliminary data.</text>
</comment>
<keyword evidence="3" id="KW-1185">Reference proteome</keyword>
<name>C4GHY8_9NEIS</name>
<gene>
    <name evidence="2" type="ORF">GCWU000324_00476</name>
</gene>
<organism evidence="2 3">
    <name type="scientific">Kingella oralis ATCC 51147</name>
    <dbReference type="NCBI Taxonomy" id="629741"/>
    <lineage>
        <taxon>Bacteria</taxon>
        <taxon>Pseudomonadati</taxon>
        <taxon>Pseudomonadota</taxon>
        <taxon>Betaproteobacteria</taxon>
        <taxon>Neisseriales</taxon>
        <taxon>Neisseriaceae</taxon>
        <taxon>Kingella</taxon>
    </lineage>
</organism>
<dbReference type="Proteomes" id="UP000003009">
    <property type="component" value="Unassembled WGS sequence"/>
</dbReference>
<dbReference type="STRING" id="629741.GCWU000324_00476"/>